<evidence type="ECO:0000313" key="2">
    <source>
        <dbReference type="Proteomes" id="UP000054248"/>
    </source>
</evidence>
<accession>A0A0C3LGG2</accession>
<organism evidence="1 2">
    <name type="scientific">Tulasnella calospora MUT 4182</name>
    <dbReference type="NCBI Taxonomy" id="1051891"/>
    <lineage>
        <taxon>Eukaryota</taxon>
        <taxon>Fungi</taxon>
        <taxon>Dikarya</taxon>
        <taxon>Basidiomycota</taxon>
        <taxon>Agaricomycotina</taxon>
        <taxon>Agaricomycetes</taxon>
        <taxon>Cantharellales</taxon>
        <taxon>Tulasnellaceae</taxon>
        <taxon>Tulasnella</taxon>
    </lineage>
</organism>
<dbReference type="EMBL" id="KN822950">
    <property type="protein sequence ID" value="KIO33048.1"/>
    <property type="molecule type" value="Genomic_DNA"/>
</dbReference>
<dbReference type="AlphaFoldDB" id="A0A0C3LGG2"/>
<keyword evidence="2" id="KW-1185">Reference proteome</keyword>
<name>A0A0C3LGG2_9AGAM</name>
<sequence length="113" mass="12561">MRTSLGPHPRVRPHLFYIQPSVRLSSSISVSLDTCASPGPRHCISRGYLLVLHILLHQTQQKSLSSSLTRDSEFRIYTSSLVLRYKITPIIQAPLTTKSGSEVLCDGGRWGLS</sequence>
<protein>
    <submittedName>
        <fullName evidence="1">Uncharacterized protein</fullName>
    </submittedName>
</protein>
<evidence type="ECO:0000313" key="1">
    <source>
        <dbReference type="EMBL" id="KIO33048.1"/>
    </source>
</evidence>
<reference evidence="2" key="2">
    <citation type="submission" date="2015-01" db="EMBL/GenBank/DDBJ databases">
        <title>Evolutionary Origins and Diversification of the Mycorrhizal Mutualists.</title>
        <authorList>
            <consortium name="DOE Joint Genome Institute"/>
            <consortium name="Mycorrhizal Genomics Consortium"/>
            <person name="Kohler A."/>
            <person name="Kuo A."/>
            <person name="Nagy L.G."/>
            <person name="Floudas D."/>
            <person name="Copeland A."/>
            <person name="Barry K.W."/>
            <person name="Cichocki N."/>
            <person name="Veneault-Fourrey C."/>
            <person name="LaButti K."/>
            <person name="Lindquist E.A."/>
            <person name="Lipzen A."/>
            <person name="Lundell T."/>
            <person name="Morin E."/>
            <person name="Murat C."/>
            <person name="Riley R."/>
            <person name="Ohm R."/>
            <person name="Sun H."/>
            <person name="Tunlid A."/>
            <person name="Henrissat B."/>
            <person name="Grigoriev I.V."/>
            <person name="Hibbett D.S."/>
            <person name="Martin F."/>
        </authorList>
    </citation>
    <scope>NUCLEOTIDE SEQUENCE [LARGE SCALE GENOMIC DNA]</scope>
    <source>
        <strain evidence="2">MUT 4182</strain>
    </source>
</reference>
<dbReference type="Proteomes" id="UP000054248">
    <property type="component" value="Unassembled WGS sequence"/>
</dbReference>
<proteinExistence type="predicted"/>
<gene>
    <name evidence="1" type="ORF">M407DRAFT_204332</name>
</gene>
<dbReference type="HOGENOM" id="CLU_2135375_0_0_1"/>
<reference evidence="1 2" key="1">
    <citation type="submission" date="2014-04" db="EMBL/GenBank/DDBJ databases">
        <authorList>
            <consortium name="DOE Joint Genome Institute"/>
            <person name="Kuo A."/>
            <person name="Girlanda M."/>
            <person name="Perotto S."/>
            <person name="Kohler A."/>
            <person name="Nagy L.G."/>
            <person name="Floudas D."/>
            <person name="Copeland A."/>
            <person name="Barry K.W."/>
            <person name="Cichocki N."/>
            <person name="Veneault-Fourrey C."/>
            <person name="LaButti K."/>
            <person name="Lindquist E.A."/>
            <person name="Lipzen A."/>
            <person name="Lundell T."/>
            <person name="Morin E."/>
            <person name="Murat C."/>
            <person name="Sun H."/>
            <person name="Tunlid A."/>
            <person name="Henrissat B."/>
            <person name="Grigoriev I.V."/>
            <person name="Hibbett D.S."/>
            <person name="Martin F."/>
            <person name="Nordberg H.P."/>
            <person name="Cantor M.N."/>
            <person name="Hua S.X."/>
        </authorList>
    </citation>
    <scope>NUCLEOTIDE SEQUENCE [LARGE SCALE GENOMIC DNA]</scope>
    <source>
        <strain evidence="1 2">MUT 4182</strain>
    </source>
</reference>